<dbReference type="Proteomes" id="UP001175227">
    <property type="component" value="Unassembled WGS sequence"/>
</dbReference>
<protein>
    <submittedName>
        <fullName evidence="2">Uncharacterized protein</fullName>
    </submittedName>
</protein>
<gene>
    <name evidence="2" type="ORF">IW261DRAFT_1566576</name>
</gene>
<evidence type="ECO:0000313" key="2">
    <source>
        <dbReference type="EMBL" id="KAK0477104.1"/>
    </source>
</evidence>
<keyword evidence="3" id="KW-1185">Reference proteome</keyword>
<sequence>MSHSLTTLTICDCDVEYPDFRNGHLLLAGLKALKHVRLVAPVSTICRVLWSIVTWTLPAKESMSATLDITVCMDRRNRRGLCRELSRSFLYRVLLSTRYTDYRQFGGSVRITIASTLPRSELGKEVKYITGLCRSIRNDDAIKATFLTPGLVIYPAFVCNLVILVKFK</sequence>
<dbReference type="AlphaFoldDB" id="A0AA39UCD0"/>
<keyword evidence="1" id="KW-0812">Transmembrane</keyword>
<organism evidence="2 3">
    <name type="scientific">Armillaria novae-zelandiae</name>
    <dbReference type="NCBI Taxonomy" id="153914"/>
    <lineage>
        <taxon>Eukaryota</taxon>
        <taxon>Fungi</taxon>
        <taxon>Dikarya</taxon>
        <taxon>Basidiomycota</taxon>
        <taxon>Agaricomycotina</taxon>
        <taxon>Agaricomycetes</taxon>
        <taxon>Agaricomycetidae</taxon>
        <taxon>Agaricales</taxon>
        <taxon>Marasmiineae</taxon>
        <taxon>Physalacriaceae</taxon>
        <taxon>Armillaria</taxon>
    </lineage>
</organism>
<name>A0AA39UCD0_9AGAR</name>
<keyword evidence="1" id="KW-0472">Membrane</keyword>
<evidence type="ECO:0000256" key="1">
    <source>
        <dbReference type="SAM" id="Phobius"/>
    </source>
</evidence>
<reference evidence="2" key="1">
    <citation type="submission" date="2023-06" db="EMBL/GenBank/DDBJ databases">
        <authorList>
            <consortium name="Lawrence Berkeley National Laboratory"/>
            <person name="Ahrendt S."/>
            <person name="Sahu N."/>
            <person name="Indic B."/>
            <person name="Wong-Bajracharya J."/>
            <person name="Merenyi Z."/>
            <person name="Ke H.-M."/>
            <person name="Monk M."/>
            <person name="Kocsube S."/>
            <person name="Drula E."/>
            <person name="Lipzen A."/>
            <person name="Balint B."/>
            <person name="Henrissat B."/>
            <person name="Andreopoulos B."/>
            <person name="Martin F.M."/>
            <person name="Harder C.B."/>
            <person name="Rigling D."/>
            <person name="Ford K.L."/>
            <person name="Foster G.D."/>
            <person name="Pangilinan J."/>
            <person name="Papanicolaou A."/>
            <person name="Barry K."/>
            <person name="LaButti K."/>
            <person name="Viragh M."/>
            <person name="Koriabine M."/>
            <person name="Yan M."/>
            <person name="Riley R."/>
            <person name="Champramary S."/>
            <person name="Plett K.L."/>
            <person name="Tsai I.J."/>
            <person name="Slot J."/>
            <person name="Sipos G."/>
            <person name="Plett J."/>
            <person name="Nagy L.G."/>
            <person name="Grigoriev I.V."/>
        </authorList>
    </citation>
    <scope>NUCLEOTIDE SEQUENCE</scope>
    <source>
        <strain evidence="2">ICMP 16352</strain>
    </source>
</reference>
<dbReference type="EMBL" id="JAUEPR010000018">
    <property type="protein sequence ID" value="KAK0477104.1"/>
    <property type="molecule type" value="Genomic_DNA"/>
</dbReference>
<evidence type="ECO:0000313" key="3">
    <source>
        <dbReference type="Proteomes" id="UP001175227"/>
    </source>
</evidence>
<comment type="caution">
    <text evidence="2">The sequence shown here is derived from an EMBL/GenBank/DDBJ whole genome shotgun (WGS) entry which is preliminary data.</text>
</comment>
<proteinExistence type="predicted"/>
<feature type="transmembrane region" description="Helical" evidence="1">
    <location>
        <begin position="146"/>
        <end position="165"/>
    </location>
</feature>
<accession>A0AA39UCD0</accession>
<keyword evidence="1" id="KW-1133">Transmembrane helix</keyword>